<gene>
    <name evidence="1" type="ORF">UY44_C0007G0006</name>
</gene>
<protein>
    <submittedName>
        <fullName evidence="1">Uncharacterized protein</fullName>
    </submittedName>
</protein>
<sequence length="88" mass="9894">MTTQVVFNIDPKVKARAMERAKREGIPFASVLKLAAKAFAEGQFSVGIVDEILPQKMRLLERESRLLDKGKGRRFSSVKDALTFVENL</sequence>
<dbReference type="Proteomes" id="UP000033965">
    <property type="component" value="Unassembled WGS sequence"/>
</dbReference>
<evidence type="ECO:0000313" key="2">
    <source>
        <dbReference type="Proteomes" id="UP000033965"/>
    </source>
</evidence>
<organism evidence="1 2">
    <name type="scientific">Candidatus Kaiserbacteria bacterium GW2011_GWA2_49_19</name>
    <dbReference type="NCBI Taxonomy" id="1618669"/>
    <lineage>
        <taxon>Bacteria</taxon>
        <taxon>Candidatus Kaiseribacteriota</taxon>
    </lineage>
</organism>
<evidence type="ECO:0000313" key="1">
    <source>
        <dbReference type="EMBL" id="KKW08744.1"/>
    </source>
</evidence>
<dbReference type="EMBL" id="LCPZ01000007">
    <property type="protein sequence ID" value="KKW08744.1"/>
    <property type="molecule type" value="Genomic_DNA"/>
</dbReference>
<dbReference type="AlphaFoldDB" id="A0A0G1YQW0"/>
<accession>A0A0G1YQW0</accession>
<proteinExistence type="predicted"/>
<reference evidence="1 2" key="1">
    <citation type="journal article" date="2015" name="Nature">
        <title>rRNA introns, odd ribosomes, and small enigmatic genomes across a large radiation of phyla.</title>
        <authorList>
            <person name="Brown C.T."/>
            <person name="Hug L.A."/>
            <person name="Thomas B.C."/>
            <person name="Sharon I."/>
            <person name="Castelle C.J."/>
            <person name="Singh A."/>
            <person name="Wilkins M.J."/>
            <person name="Williams K.H."/>
            <person name="Banfield J.F."/>
        </authorList>
    </citation>
    <scope>NUCLEOTIDE SEQUENCE [LARGE SCALE GENOMIC DNA]</scope>
</reference>
<comment type="caution">
    <text evidence="1">The sequence shown here is derived from an EMBL/GenBank/DDBJ whole genome shotgun (WGS) entry which is preliminary data.</text>
</comment>
<name>A0A0G1YQW0_9BACT</name>